<name>X1JFA5_9ZZZZ</name>
<reference evidence="1" key="1">
    <citation type="journal article" date="2014" name="Front. Microbiol.">
        <title>High frequency of phylogenetically diverse reductive dehalogenase-homologous genes in deep subseafloor sedimentary metagenomes.</title>
        <authorList>
            <person name="Kawai M."/>
            <person name="Futagami T."/>
            <person name="Toyoda A."/>
            <person name="Takaki Y."/>
            <person name="Nishi S."/>
            <person name="Hori S."/>
            <person name="Arai W."/>
            <person name="Tsubouchi T."/>
            <person name="Morono Y."/>
            <person name="Uchiyama I."/>
            <person name="Ito T."/>
            <person name="Fujiyama A."/>
            <person name="Inagaki F."/>
            <person name="Takami H."/>
        </authorList>
    </citation>
    <scope>NUCLEOTIDE SEQUENCE</scope>
    <source>
        <strain evidence="1">Expedition CK06-06</strain>
    </source>
</reference>
<protein>
    <submittedName>
        <fullName evidence="1">Uncharacterized protein</fullName>
    </submittedName>
</protein>
<dbReference type="EMBL" id="BARU01039357">
    <property type="protein sequence ID" value="GAH80205.1"/>
    <property type="molecule type" value="Genomic_DNA"/>
</dbReference>
<dbReference type="AlphaFoldDB" id="X1JFA5"/>
<accession>X1JFA5</accession>
<organism evidence="1">
    <name type="scientific">marine sediment metagenome</name>
    <dbReference type="NCBI Taxonomy" id="412755"/>
    <lineage>
        <taxon>unclassified sequences</taxon>
        <taxon>metagenomes</taxon>
        <taxon>ecological metagenomes</taxon>
    </lineage>
</organism>
<proteinExistence type="predicted"/>
<sequence>MKYISHKEGDNTPEYSLHGDISGYSLDNKYIETHWWGNQTYLSHPDY</sequence>
<gene>
    <name evidence="1" type="ORF">S03H2_61010</name>
</gene>
<evidence type="ECO:0000313" key="1">
    <source>
        <dbReference type="EMBL" id="GAH80205.1"/>
    </source>
</evidence>
<comment type="caution">
    <text evidence="1">The sequence shown here is derived from an EMBL/GenBank/DDBJ whole genome shotgun (WGS) entry which is preliminary data.</text>
</comment>